<evidence type="ECO:0000313" key="3">
    <source>
        <dbReference type="Proteomes" id="UP000265663"/>
    </source>
</evidence>
<feature type="compositionally biased region" description="Basic and acidic residues" evidence="1">
    <location>
        <begin position="86"/>
        <end position="106"/>
    </location>
</feature>
<dbReference type="OrthoDB" id="3695683at2759"/>
<feature type="compositionally biased region" description="Basic and acidic residues" evidence="1">
    <location>
        <begin position="62"/>
        <end position="71"/>
    </location>
</feature>
<reference evidence="2 3" key="1">
    <citation type="journal article" date="2014" name="PLoS ONE">
        <title>De novo Genome Assembly of the Fungal Plant Pathogen Pyrenophora semeniperda.</title>
        <authorList>
            <person name="Soliai M.M."/>
            <person name="Meyer S.E."/>
            <person name="Udall J.A."/>
            <person name="Elzinga D.E."/>
            <person name="Hermansen R.A."/>
            <person name="Bodily P.M."/>
            <person name="Hart A.A."/>
            <person name="Coleman C.E."/>
        </authorList>
    </citation>
    <scope>NUCLEOTIDE SEQUENCE [LARGE SCALE GENOMIC DNA]</scope>
    <source>
        <strain evidence="2 3">CCB06</strain>
        <tissue evidence="2">Mycelium</tissue>
    </source>
</reference>
<organism evidence="2 3">
    <name type="scientific">Pyrenophora seminiperda CCB06</name>
    <dbReference type="NCBI Taxonomy" id="1302712"/>
    <lineage>
        <taxon>Eukaryota</taxon>
        <taxon>Fungi</taxon>
        <taxon>Dikarya</taxon>
        <taxon>Ascomycota</taxon>
        <taxon>Pezizomycotina</taxon>
        <taxon>Dothideomycetes</taxon>
        <taxon>Pleosporomycetidae</taxon>
        <taxon>Pleosporales</taxon>
        <taxon>Pleosporineae</taxon>
        <taxon>Pleosporaceae</taxon>
        <taxon>Pyrenophora</taxon>
    </lineage>
</organism>
<dbReference type="EMBL" id="KE747809">
    <property type="protein sequence ID" value="RMZ66600.1"/>
    <property type="molecule type" value="Genomic_DNA"/>
</dbReference>
<feature type="compositionally biased region" description="Pro residues" evidence="1">
    <location>
        <begin position="229"/>
        <end position="242"/>
    </location>
</feature>
<sequence length="468" mass="49354">MLKSEKSGSTPTEPKDSTESGPEKTSELEVKRAATAIKDHSVELEPESATEPVPEEPQMPVDEAKPTKEPVPESSKVPLVEIPFAKIEEPATEPMREEPSNAHDEPSALPLEDTVEKAAPNVEPEPGATAETPQATHAPAMRVAVPASEDSKEPTGEPPIESQREPVMQPTPGILSEEPEVAQPEPETPPSAHSAPDPELVEEPIATEPVEPPLPIEPVPTSTLTEPEVIPPLGPTPIPAPEAEPVLQVPAAEPLATEPIEPTPPSELILGSKPVVDEQWAAALLDGPDLESASKPIEESVEEPVLQIPAADPVATAPIEPVLVADKPPQIFAHIAEPTATETTETPSRNEPVLRMEPIIEESQAEAAPDLTLRPVSRAIVATPAPVAPRVDTLAEIKPSRPAAPKGSLAATKASSITTTATTATFKLLAAMRAPHESVPILVLLRQKKKAGEDVRDIADTMLAAAES</sequence>
<dbReference type="Proteomes" id="UP000265663">
    <property type="component" value="Unassembled WGS sequence"/>
</dbReference>
<feature type="compositionally biased region" description="Basic and acidic residues" evidence="1">
    <location>
        <begin position="13"/>
        <end position="43"/>
    </location>
</feature>
<name>A0A3M7LWM9_9PLEO</name>
<protein>
    <submittedName>
        <fullName evidence="2">Uncharacterized protein</fullName>
    </submittedName>
</protein>
<proteinExistence type="predicted"/>
<keyword evidence="3" id="KW-1185">Reference proteome</keyword>
<gene>
    <name evidence="2" type="ORF">GMOD_00001950</name>
</gene>
<feature type="region of interest" description="Disordered" evidence="1">
    <location>
        <begin position="1"/>
        <end position="243"/>
    </location>
</feature>
<evidence type="ECO:0000313" key="2">
    <source>
        <dbReference type="EMBL" id="RMZ66600.1"/>
    </source>
</evidence>
<evidence type="ECO:0000256" key="1">
    <source>
        <dbReference type="SAM" id="MobiDB-lite"/>
    </source>
</evidence>
<dbReference type="AlphaFoldDB" id="A0A3M7LWM9"/>
<accession>A0A3M7LWM9</accession>